<reference evidence="1" key="1">
    <citation type="submission" date="2021-07" db="EMBL/GenBank/DDBJ databases">
        <authorList>
            <person name="Durling M."/>
        </authorList>
    </citation>
    <scope>NUCLEOTIDE SEQUENCE</scope>
</reference>
<dbReference type="EMBL" id="CAJVRM010000239">
    <property type="protein sequence ID" value="CAG8977979.1"/>
    <property type="molecule type" value="Genomic_DNA"/>
</dbReference>
<accession>A0A9N9LT63</accession>
<sequence>MRTLQIGYNQALAHLRVSRPQANPNEGFEYQLRIWQQLAYDVFDNQGREKEGYKKLQELRVRVLVGKEEALVRGRFKGVAGLAASVGKMRGEEGEGYGKSEAWERVERIEEEWRKRLIGGEMSPWMERAEEERIDGVGKEDEK</sequence>
<proteinExistence type="predicted"/>
<name>A0A9N9LT63_9HELO</name>
<dbReference type="SUPFAM" id="SSF52799">
    <property type="entry name" value="(Phosphotyrosine protein) phosphatases II"/>
    <property type="match status" value="1"/>
</dbReference>
<protein>
    <submittedName>
        <fullName evidence="1">Uncharacterized protein</fullName>
    </submittedName>
</protein>
<dbReference type="OrthoDB" id="10252009at2759"/>
<comment type="caution">
    <text evidence="1">The sequence shown here is derived from an EMBL/GenBank/DDBJ whole genome shotgun (WGS) entry which is preliminary data.</text>
</comment>
<keyword evidence="2" id="KW-1185">Reference proteome</keyword>
<dbReference type="Proteomes" id="UP000701801">
    <property type="component" value="Unassembled WGS sequence"/>
</dbReference>
<dbReference type="Gene3D" id="3.90.190.10">
    <property type="entry name" value="Protein tyrosine phosphatase superfamily"/>
    <property type="match status" value="1"/>
</dbReference>
<evidence type="ECO:0000313" key="2">
    <source>
        <dbReference type="Proteomes" id="UP000701801"/>
    </source>
</evidence>
<organism evidence="1 2">
    <name type="scientific">Hymenoscyphus albidus</name>
    <dbReference type="NCBI Taxonomy" id="595503"/>
    <lineage>
        <taxon>Eukaryota</taxon>
        <taxon>Fungi</taxon>
        <taxon>Dikarya</taxon>
        <taxon>Ascomycota</taxon>
        <taxon>Pezizomycotina</taxon>
        <taxon>Leotiomycetes</taxon>
        <taxon>Helotiales</taxon>
        <taxon>Helotiaceae</taxon>
        <taxon>Hymenoscyphus</taxon>
    </lineage>
</organism>
<dbReference type="InterPro" id="IPR029021">
    <property type="entry name" value="Prot-tyrosine_phosphatase-like"/>
</dbReference>
<gene>
    <name evidence="1" type="ORF">HYALB_00001860</name>
</gene>
<evidence type="ECO:0000313" key="1">
    <source>
        <dbReference type="EMBL" id="CAG8977979.1"/>
    </source>
</evidence>
<dbReference type="AlphaFoldDB" id="A0A9N9LT63"/>